<dbReference type="InterPro" id="IPR005829">
    <property type="entry name" value="Sugar_transporter_CS"/>
</dbReference>
<feature type="transmembrane region" description="Helical" evidence="5">
    <location>
        <begin position="160"/>
        <end position="182"/>
    </location>
</feature>
<keyword evidence="8" id="KW-1185">Reference proteome</keyword>
<evidence type="ECO:0000256" key="1">
    <source>
        <dbReference type="ARBA" id="ARBA00004141"/>
    </source>
</evidence>
<dbReference type="AlphaFoldDB" id="A0A2G8KMP6"/>
<comment type="caution">
    <text evidence="7">The sequence shown here is derived from an EMBL/GenBank/DDBJ whole genome shotgun (WGS) entry which is preliminary data.</text>
</comment>
<evidence type="ECO:0000256" key="4">
    <source>
        <dbReference type="ARBA" id="ARBA00023136"/>
    </source>
</evidence>
<feature type="transmembrane region" description="Helical" evidence="5">
    <location>
        <begin position="351"/>
        <end position="371"/>
    </location>
</feature>
<dbReference type="EMBL" id="MRZV01000475">
    <property type="protein sequence ID" value="PIK49230.1"/>
    <property type="molecule type" value="Genomic_DNA"/>
</dbReference>
<dbReference type="PANTHER" id="PTHR24064">
    <property type="entry name" value="SOLUTE CARRIER FAMILY 22 MEMBER"/>
    <property type="match status" value="1"/>
</dbReference>
<feature type="transmembrane region" description="Helical" evidence="5">
    <location>
        <begin position="292"/>
        <end position="312"/>
    </location>
</feature>
<dbReference type="OrthoDB" id="3936150at2759"/>
<dbReference type="PROSITE" id="PS00216">
    <property type="entry name" value="SUGAR_TRANSPORT_1"/>
    <property type="match status" value="1"/>
</dbReference>
<evidence type="ECO:0000259" key="6">
    <source>
        <dbReference type="PROSITE" id="PS50850"/>
    </source>
</evidence>
<feature type="transmembrane region" description="Helical" evidence="5">
    <location>
        <begin position="425"/>
        <end position="443"/>
    </location>
</feature>
<dbReference type="PROSITE" id="PS50850">
    <property type="entry name" value="MFS"/>
    <property type="match status" value="1"/>
</dbReference>
<sequence>MASCLDAKSLSNHQEKLVKIHSRVPMVGNMKLNCMDNLSFQRTSTYSKKACQSPNVSLSPKQWDLVCERDFLPDLSQTILFCGMAAGSIIAGPVSDKYGRKPTAIGGVILFNIIGIAVTFSPNYIVFVILRFLLATIFKSILIPLNTLLFESLVPRHRSLIGSIPAPIFTIGLILMAGIAYLLRDWRYFNLVMMSPALIIMMISWKLPESARWLLSQGKQERAETVIRKVAKFNKSSIESITLSCNMSIEENRDVMSTTTFDQISIAENIPASDNKKNNTGSFKDLFKPPTLTVTVILTWLWISYTLGYFGFALTTGNLAGDPYLNFFLSGLIELPARILPLFIVKRTGSLLPLIIGFALSSLTMIGIVVARHEAENRGEEHGLDLLLTILALLGKFFAAFVFVPSNLLMVELFPTTIRNSGTGVVQLIGNIGSLAVPLLIYLDKFVLNLPFIIMATASMIASGLCFLLPETLNTVQPETPADLQLLFDSRRLCRRKQKYQVNSPGERIPTDWIMK</sequence>
<dbReference type="STRING" id="307972.A0A2G8KMP6"/>
<dbReference type="InterPro" id="IPR011701">
    <property type="entry name" value="MFS"/>
</dbReference>
<dbReference type="Proteomes" id="UP000230750">
    <property type="component" value="Unassembled WGS sequence"/>
</dbReference>
<dbReference type="InterPro" id="IPR036259">
    <property type="entry name" value="MFS_trans_sf"/>
</dbReference>
<evidence type="ECO:0000313" key="7">
    <source>
        <dbReference type="EMBL" id="PIK49230.1"/>
    </source>
</evidence>
<gene>
    <name evidence="7" type="ORF">BSL78_13917</name>
</gene>
<dbReference type="SUPFAM" id="SSF103473">
    <property type="entry name" value="MFS general substrate transporter"/>
    <property type="match status" value="1"/>
</dbReference>
<evidence type="ECO:0000256" key="5">
    <source>
        <dbReference type="SAM" id="Phobius"/>
    </source>
</evidence>
<dbReference type="Gene3D" id="1.20.1250.20">
    <property type="entry name" value="MFS general substrate transporter like domains"/>
    <property type="match status" value="1"/>
</dbReference>
<keyword evidence="4 5" id="KW-0472">Membrane</keyword>
<accession>A0A2G8KMP6</accession>
<dbReference type="GO" id="GO:0016020">
    <property type="term" value="C:membrane"/>
    <property type="evidence" value="ECO:0007669"/>
    <property type="project" value="UniProtKB-SubCell"/>
</dbReference>
<protein>
    <submittedName>
        <fullName evidence="7">Putative solute carrier family 22 member 5-like</fullName>
    </submittedName>
</protein>
<comment type="subcellular location">
    <subcellularLocation>
        <location evidence="1">Membrane</location>
        <topology evidence="1">Multi-pass membrane protein</topology>
    </subcellularLocation>
</comment>
<name>A0A2G8KMP6_STIJA</name>
<feature type="transmembrane region" description="Helical" evidence="5">
    <location>
        <begin position="188"/>
        <end position="207"/>
    </location>
</feature>
<evidence type="ECO:0000313" key="8">
    <source>
        <dbReference type="Proteomes" id="UP000230750"/>
    </source>
</evidence>
<proteinExistence type="predicted"/>
<dbReference type="Pfam" id="PF07690">
    <property type="entry name" value="MFS_1"/>
    <property type="match status" value="1"/>
</dbReference>
<organism evidence="7 8">
    <name type="scientific">Stichopus japonicus</name>
    <name type="common">Sea cucumber</name>
    <dbReference type="NCBI Taxonomy" id="307972"/>
    <lineage>
        <taxon>Eukaryota</taxon>
        <taxon>Metazoa</taxon>
        <taxon>Echinodermata</taxon>
        <taxon>Eleutherozoa</taxon>
        <taxon>Echinozoa</taxon>
        <taxon>Holothuroidea</taxon>
        <taxon>Aspidochirotacea</taxon>
        <taxon>Aspidochirotida</taxon>
        <taxon>Stichopodidae</taxon>
        <taxon>Apostichopus</taxon>
    </lineage>
</organism>
<keyword evidence="3 5" id="KW-1133">Transmembrane helix</keyword>
<dbReference type="InterPro" id="IPR020846">
    <property type="entry name" value="MFS_dom"/>
</dbReference>
<keyword evidence="2 5" id="KW-0812">Transmembrane</keyword>
<feature type="transmembrane region" description="Helical" evidence="5">
    <location>
        <begin position="383"/>
        <end position="404"/>
    </location>
</feature>
<dbReference type="GO" id="GO:0022857">
    <property type="term" value="F:transmembrane transporter activity"/>
    <property type="evidence" value="ECO:0007669"/>
    <property type="project" value="InterPro"/>
</dbReference>
<evidence type="ECO:0000256" key="3">
    <source>
        <dbReference type="ARBA" id="ARBA00022989"/>
    </source>
</evidence>
<reference evidence="7 8" key="1">
    <citation type="journal article" date="2017" name="PLoS Biol.">
        <title>The sea cucumber genome provides insights into morphological evolution and visceral regeneration.</title>
        <authorList>
            <person name="Zhang X."/>
            <person name="Sun L."/>
            <person name="Yuan J."/>
            <person name="Sun Y."/>
            <person name="Gao Y."/>
            <person name="Zhang L."/>
            <person name="Li S."/>
            <person name="Dai H."/>
            <person name="Hamel J.F."/>
            <person name="Liu C."/>
            <person name="Yu Y."/>
            <person name="Liu S."/>
            <person name="Lin W."/>
            <person name="Guo K."/>
            <person name="Jin S."/>
            <person name="Xu P."/>
            <person name="Storey K.B."/>
            <person name="Huan P."/>
            <person name="Zhang T."/>
            <person name="Zhou Y."/>
            <person name="Zhang J."/>
            <person name="Lin C."/>
            <person name="Li X."/>
            <person name="Xing L."/>
            <person name="Huo D."/>
            <person name="Sun M."/>
            <person name="Wang L."/>
            <person name="Mercier A."/>
            <person name="Li F."/>
            <person name="Yang H."/>
            <person name="Xiang J."/>
        </authorList>
    </citation>
    <scope>NUCLEOTIDE SEQUENCE [LARGE SCALE GENOMIC DNA]</scope>
    <source>
        <strain evidence="7">Shaxun</strain>
        <tissue evidence="7">Muscle</tissue>
    </source>
</reference>
<feature type="transmembrane region" description="Helical" evidence="5">
    <location>
        <begin position="104"/>
        <end position="122"/>
    </location>
</feature>
<feature type="domain" description="Major facilitator superfamily (MFS) profile" evidence="6">
    <location>
        <begin position="1"/>
        <end position="474"/>
    </location>
</feature>
<evidence type="ECO:0000256" key="2">
    <source>
        <dbReference type="ARBA" id="ARBA00022692"/>
    </source>
</evidence>
<feature type="transmembrane region" description="Helical" evidence="5">
    <location>
        <begin position="449"/>
        <end position="469"/>
    </location>
</feature>